<dbReference type="PANTHER" id="PTHR21483">
    <property type="entry name" value="RNA POLYMERASE II-ASSOCIATED PROTEIN 1"/>
    <property type="match status" value="1"/>
</dbReference>
<evidence type="ECO:0000256" key="2">
    <source>
        <dbReference type="SAM" id="MobiDB-lite"/>
    </source>
</evidence>
<protein>
    <submittedName>
        <fullName evidence="5">RPAP1-like protein</fullName>
    </submittedName>
</protein>
<dbReference type="Proteomes" id="UP001172159">
    <property type="component" value="Unassembled WGS sequence"/>
</dbReference>
<feature type="region of interest" description="Disordered" evidence="2">
    <location>
        <begin position="1"/>
        <end position="30"/>
    </location>
</feature>
<feature type="domain" description="RPAP1 C-terminal" evidence="3">
    <location>
        <begin position="313"/>
        <end position="379"/>
    </location>
</feature>
<feature type="compositionally biased region" description="Low complexity" evidence="2">
    <location>
        <begin position="156"/>
        <end position="180"/>
    </location>
</feature>
<sequence>MHFWFSIDKLTPSSTQPTKHTNKPDKMEGFGLEVRDVLERPPDEIKAPSFPTPANLSATGFPAPKKRVSAFKKQRQGNASILPSPPVEYGPERPPAPEVSEKQRIAEENDALLNSLAPDEIMEEQRDLFKNLDPKLIQMLLRRANLDDAGPAKFNPTLTTSSSGGTTSPVTTTRPPKVTVEGASKTTPEPPKKEPKPKKTVTFDEDAAPPAPPSTLIPAKILTTTDPNLVITPSNAPDEAHTFHTHYPQPPPVPDLDPNDPDFLEKMHSKFFPTLPADPSKLAWMAPVPTPGSIADRESPYYPGQDSLPVSALRFDFRGLLIPPRLSRQIPVTKGLHHHGEAPEAAGYTIPELARYARSEVPAQRCIAYQMLGRMLYRLGRGDWGKGEGGRVGEEDDLAFGLWRCFKENRVIESIEEEVQGEEGRGHRSCYAYATEALWLFEKGGWKERWRGM</sequence>
<feature type="domain" description="RPAP1 N-terminal" evidence="4">
    <location>
        <begin position="103"/>
        <end position="147"/>
    </location>
</feature>
<evidence type="ECO:0000259" key="4">
    <source>
        <dbReference type="Pfam" id="PF08621"/>
    </source>
</evidence>
<dbReference type="Pfam" id="PF08621">
    <property type="entry name" value="RPAP1_N"/>
    <property type="match status" value="1"/>
</dbReference>
<dbReference type="InterPro" id="IPR039913">
    <property type="entry name" value="RPAP1/Rba50"/>
</dbReference>
<accession>A0AA40AT03</accession>
<dbReference type="InterPro" id="IPR013930">
    <property type="entry name" value="RPAP1_N"/>
</dbReference>
<reference evidence="5" key="1">
    <citation type="submission" date="2023-06" db="EMBL/GenBank/DDBJ databases">
        <title>Genome-scale phylogeny and comparative genomics of the fungal order Sordariales.</title>
        <authorList>
            <consortium name="Lawrence Berkeley National Laboratory"/>
            <person name="Hensen N."/>
            <person name="Bonometti L."/>
            <person name="Westerberg I."/>
            <person name="Brannstrom I.O."/>
            <person name="Guillou S."/>
            <person name="Cros-Aarteil S."/>
            <person name="Calhoun S."/>
            <person name="Haridas S."/>
            <person name="Kuo A."/>
            <person name="Mondo S."/>
            <person name="Pangilinan J."/>
            <person name="Riley R."/>
            <person name="Labutti K."/>
            <person name="Andreopoulos B."/>
            <person name="Lipzen A."/>
            <person name="Chen C."/>
            <person name="Yanf M."/>
            <person name="Daum C."/>
            <person name="Ng V."/>
            <person name="Clum A."/>
            <person name="Steindorff A."/>
            <person name="Ohm R."/>
            <person name="Martin F."/>
            <person name="Silar P."/>
            <person name="Natvig D."/>
            <person name="Lalanne C."/>
            <person name="Gautier V."/>
            <person name="Ament-Velasquez S.L."/>
            <person name="Kruys A."/>
            <person name="Hutchinson M.I."/>
            <person name="Powell A.J."/>
            <person name="Barry K."/>
            <person name="Miller A.N."/>
            <person name="Grigoriev I.V."/>
            <person name="Debuchy R."/>
            <person name="Gladieux P."/>
            <person name="Thoren M.H."/>
            <person name="Johannesson H."/>
        </authorList>
    </citation>
    <scope>NUCLEOTIDE SEQUENCE</scope>
    <source>
        <strain evidence="5">CBS 540.89</strain>
    </source>
</reference>
<feature type="compositionally biased region" description="Basic residues" evidence="2">
    <location>
        <begin position="64"/>
        <end position="75"/>
    </location>
</feature>
<comment type="caution">
    <text evidence="5">The sequence shown here is derived from an EMBL/GenBank/DDBJ whole genome shotgun (WGS) entry which is preliminary data.</text>
</comment>
<dbReference type="GO" id="GO:0006366">
    <property type="term" value="P:transcription by RNA polymerase II"/>
    <property type="evidence" value="ECO:0007669"/>
    <property type="project" value="InterPro"/>
</dbReference>
<dbReference type="AlphaFoldDB" id="A0AA40AT03"/>
<evidence type="ECO:0000313" key="6">
    <source>
        <dbReference type="Proteomes" id="UP001172159"/>
    </source>
</evidence>
<evidence type="ECO:0000313" key="5">
    <source>
        <dbReference type="EMBL" id="KAK0721448.1"/>
    </source>
</evidence>
<dbReference type="Pfam" id="PF08620">
    <property type="entry name" value="RPAP1_C"/>
    <property type="match status" value="1"/>
</dbReference>
<dbReference type="PANTHER" id="PTHR21483:SF18">
    <property type="entry name" value="RNA POLYMERASE II-ASSOCIATED PROTEIN 1"/>
    <property type="match status" value="1"/>
</dbReference>
<feature type="compositionally biased region" description="Pro residues" evidence="2">
    <location>
        <begin position="83"/>
        <end position="97"/>
    </location>
</feature>
<evidence type="ECO:0000259" key="3">
    <source>
        <dbReference type="Pfam" id="PF08620"/>
    </source>
</evidence>
<dbReference type="InterPro" id="IPR013929">
    <property type="entry name" value="RPAP1_C"/>
</dbReference>
<feature type="region of interest" description="Disordered" evidence="2">
    <location>
        <begin position="145"/>
        <end position="218"/>
    </location>
</feature>
<evidence type="ECO:0000256" key="1">
    <source>
        <dbReference type="ARBA" id="ARBA00009953"/>
    </source>
</evidence>
<comment type="similarity">
    <text evidence="1">Belongs to the RPAP1 family.</text>
</comment>
<gene>
    <name evidence="5" type="ORF">B0T21DRAFT_373637</name>
</gene>
<keyword evidence="6" id="KW-1185">Reference proteome</keyword>
<organism evidence="5 6">
    <name type="scientific">Apiosordaria backusii</name>
    <dbReference type="NCBI Taxonomy" id="314023"/>
    <lineage>
        <taxon>Eukaryota</taxon>
        <taxon>Fungi</taxon>
        <taxon>Dikarya</taxon>
        <taxon>Ascomycota</taxon>
        <taxon>Pezizomycotina</taxon>
        <taxon>Sordariomycetes</taxon>
        <taxon>Sordariomycetidae</taxon>
        <taxon>Sordariales</taxon>
        <taxon>Lasiosphaeriaceae</taxon>
        <taxon>Apiosordaria</taxon>
    </lineage>
</organism>
<proteinExistence type="inferred from homology"/>
<dbReference type="EMBL" id="JAUKTV010000012">
    <property type="protein sequence ID" value="KAK0721448.1"/>
    <property type="molecule type" value="Genomic_DNA"/>
</dbReference>
<feature type="region of interest" description="Disordered" evidence="2">
    <location>
        <begin position="42"/>
        <end position="101"/>
    </location>
</feature>
<name>A0AA40AT03_9PEZI</name>